<dbReference type="PANTHER" id="PTHR35175:SF1">
    <property type="entry name" value="OXIDOREDUCTASE"/>
    <property type="match status" value="1"/>
</dbReference>
<sequence length="89" mass="10510">MEQIEIFEIPSPCRGICEVNNRGYCKGCFRSREERFHWHALTEQQKRKVIELCAQRQKRVMAAKKRQSDIPSEGTEQTAEQDDFFKSDT</sequence>
<dbReference type="RefSeq" id="WP_138550110.1">
    <property type="nucleotide sequence ID" value="NZ_PNCH01000007.1"/>
</dbReference>
<evidence type="ECO:0000313" key="3">
    <source>
        <dbReference type="Proteomes" id="UP000310249"/>
    </source>
</evidence>
<comment type="caution">
    <text evidence="2">The sequence shown here is derived from an EMBL/GenBank/DDBJ whole genome shotgun (WGS) entry which is preliminary data.</text>
</comment>
<evidence type="ECO:0000313" key="2">
    <source>
        <dbReference type="EMBL" id="TMP24033.1"/>
    </source>
</evidence>
<protein>
    <submittedName>
        <fullName evidence="2">DUF1289 domain-containing protein</fullName>
    </submittedName>
</protein>
<name>A0A5S3WGH2_9GAMM</name>
<organism evidence="2 3">
    <name type="scientific">Pseudoalteromonas rubra</name>
    <dbReference type="NCBI Taxonomy" id="43658"/>
    <lineage>
        <taxon>Bacteria</taxon>
        <taxon>Pseudomonadati</taxon>
        <taxon>Pseudomonadota</taxon>
        <taxon>Gammaproteobacteria</taxon>
        <taxon>Alteromonadales</taxon>
        <taxon>Pseudoalteromonadaceae</taxon>
        <taxon>Pseudoalteromonas</taxon>
    </lineage>
</organism>
<dbReference type="EMBL" id="PNCI01000076">
    <property type="protein sequence ID" value="TMP24033.1"/>
    <property type="molecule type" value="Genomic_DNA"/>
</dbReference>
<accession>A0A5S3WGH2</accession>
<evidence type="ECO:0000256" key="1">
    <source>
        <dbReference type="SAM" id="MobiDB-lite"/>
    </source>
</evidence>
<dbReference type="Proteomes" id="UP000310249">
    <property type="component" value="Unassembled WGS sequence"/>
</dbReference>
<reference evidence="3" key="2">
    <citation type="submission" date="2019-06" db="EMBL/GenBank/DDBJ databases">
        <title>Co-occurence of chitin degradation, pigmentation and bioactivity in marine Pseudoalteromonas.</title>
        <authorList>
            <person name="Sonnenschein E.C."/>
            <person name="Bech P.K."/>
        </authorList>
    </citation>
    <scope>NUCLEOTIDE SEQUENCE [LARGE SCALE GENOMIC DNA]</scope>
    <source>
        <strain evidence="3">S2676</strain>
    </source>
</reference>
<dbReference type="Pfam" id="PF06945">
    <property type="entry name" value="DUF1289"/>
    <property type="match status" value="1"/>
</dbReference>
<dbReference type="OrthoDB" id="8911262at2"/>
<dbReference type="AlphaFoldDB" id="A0A5S3WGH2"/>
<feature type="region of interest" description="Disordered" evidence="1">
    <location>
        <begin position="62"/>
        <end position="89"/>
    </location>
</feature>
<reference evidence="2 3" key="1">
    <citation type="submission" date="2018-01" db="EMBL/GenBank/DDBJ databases">
        <authorList>
            <person name="Paulsen S."/>
            <person name="Gram L.K."/>
        </authorList>
    </citation>
    <scope>NUCLEOTIDE SEQUENCE [LARGE SCALE GENOMIC DNA]</scope>
    <source>
        <strain evidence="2 3">S2676</strain>
    </source>
</reference>
<gene>
    <name evidence="2" type="ORF">CWB99_22810</name>
</gene>
<dbReference type="PANTHER" id="PTHR35175">
    <property type="entry name" value="DUF1289 DOMAIN-CONTAINING PROTEIN"/>
    <property type="match status" value="1"/>
</dbReference>
<dbReference type="InterPro" id="IPR010710">
    <property type="entry name" value="DUF1289"/>
</dbReference>
<proteinExistence type="predicted"/>